<feature type="chain" id="PRO_5009525628" description="Cytochrome oxidase subunit II copper A binding domain-containing protein" evidence="5">
    <location>
        <begin position="25"/>
        <end position="294"/>
    </location>
</feature>
<proteinExistence type="predicted"/>
<dbReference type="STRING" id="1798680.A3J66_03455"/>
<feature type="compositionally biased region" description="Basic and acidic residues" evidence="4">
    <location>
        <begin position="158"/>
        <end position="172"/>
    </location>
</feature>
<dbReference type="PROSITE" id="PS00078">
    <property type="entry name" value="COX2"/>
    <property type="match status" value="1"/>
</dbReference>
<keyword evidence="5" id="KW-0732">Signal</keyword>
<dbReference type="GO" id="GO:0016020">
    <property type="term" value="C:membrane"/>
    <property type="evidence" value="ECO:0007669"/>
    <property type="project" value="InterPro"/>
</dbReference>
<evidence type="ECO:0000259" key="6">
    <source>
        <dbReference type="PROSITE" id="PS50857"/>
    </source>
</evidence>
<accession>A0A1F6MAZ9</accession>
<dbReference type="InterPro" id="IPR055706">
    <property type="entry name" value="Slg1/2_DUF7282"/>
</dbReference>
<evidence type="ECO:0000256" key="3">
    <source>
        <dbReference type="ARBA" id="ARBA00023008"/>
    </source>
</evidence>
<gene>
    <name evidence="7" type="ORF">A3J66_03455</name>
</gene>
<keyword evidence="3" id="KW-0186">Copper</keyword>
<dbReference type="Gene3D" id="2.60.40.420">
    <property type="entry name" value="Cupredoxins - blue copper proteins"/>
    <property type="match status" value="1"/>
</dbReference>
<comment type="caution">
    <text evidence="7">The sequence shown here is derived from an EMBL/GenBank/DDBJ whole genome shotgun (WGS) entry which is preliminary data.</text>
</comment>
<evidence type="ECO:0000313" key="8">
    <source>
        <dbReference type="Proteomes" id="UP000176282"/>
    </source>
</evidence>
<dbReference type="PROSITE" id="PS50857">
    <property type="entry name" value="COX2_CUA"/>
    <property type="match status" value="1"/>
</dbReference>
<evidence type="ECO:0000313" key="7">
    <source>
        <dbReference type="EMBL" id="OGH68750.1"/>
    </source>
</evidence>
<evidence type="ECO:0000256" key="1">
    <source>
        <dbReference type="ARBA" id="ARBA00004196"/>
    </source>
</evidence>
<feature type="region of interest" description="Disordered" evidence="4">
    <location>
        <begin position="154"/>
        <end position="203"/>
    </location>
</feature>
<dbReference type="PANTHER" id="PTHR42838">
    <property type="entry name" value="CYTOCHROME C OXIDASE SUBUNIT II"/>
    <property type="match status" value="1"/>
</dbReference>
<feature type="signal peptide" evidence="5">
    <location>
        <begin position="1"/>
        <end position="24"/>
    </location>
</feature>
<evidence type="ECO:0000256" key="5">
    <source>
        <dbReference type="SAM" id="SignalP"/>
    </source>
</evidence>
<dbReference type="InterPro" id="IPR002429">
    <property type="entry name" value="CcO_II-like_C"/>
</dbReference>
<dbReference type="PROSITE" id="PS51257">
    <property type="entry name" value="PROKAR_LIPOPROTEIN"/>
    <property type="match status" value="1"/>
</dbReference>
<dbReference type="EMBL" id="MFQB01000007">
    <property type="protein sequence ID" value="OGH68750.1"/>
    <property type="molecule type" value="Genomic_DNA"/>
</dbReference>
<organism evidence="7 8">
    <name type="scientific">Candidatus Magasanikbacteria bacterium RIFCSPHIGHO2_02_FULL_47_14</name>
    <dbReference type="NCBI Taxonomy" id="1798680"/>
    <lineage>
        <taxon>Bacteria</taxon>
        <taxon>Candidatus Magasanikiibacteriota</taxon>
    </lineage>
</organism>
<feature type="domain" description="Cytochrome oxidase subunit II copper A binding" evidence="6">
    <location>
        <begin position="200"/>
        <end position="294"/>
    </location>
</feature>
<dbReference type="InterPro" id="IPR001505">
    <property type="entry name" value="Copper_CuA"/>
</dbReference>
<keyword evidence="2" id="KW-0479">Metal-binding</keyword>
<dbReference type="Pfam" id="PF13473">
    <property type="entry name" value="Cupredoxin_1"/>
    <property type="match status" value="1"/>
</dbReference>
<dbReference type="GO" id="GO:0004129">
    <property type="term" value="F:cytochrome-c oxidase activity"/>
    <property type="evidence" value="ECO:0007669"/>
    <property type="project" value="InterPro"/>
</dbReference>
<protein>
    <recommendedName>
        <fullName evidence="6">Cytochrome oxidase subunit II copper A binding domain-containing protein</fullName>
    </recommendedName>
</protein>
<dbReference type="SUPFAM" id="SSF49503">
    <property type="entry name" value="Cupredoxins"/>
    <property type="match status" value="1"/>
</dbReference>
<evidence type="ECO:0000256" key="2">
    <source>
        <dbReference type="ARBA" id="ARBA00022723"/>
    </source>
</evidence>
<dbReference type="PANTHER" id="PTHR42838:SF2">
    <property type="entry name" value="NITROUS-OXIDE REDUCTASE"/>
    <property type="match status" value="1"/>
</dbReference>
<dbReference type="AlphaFoldDB" id="A0A1F6MAZ9"/>
<evidence type="ECO:0000256" key="4">
    <source>
        <dbReference type="SAM" id="MobiDB-lite"/>
    </source>
</evidence>
<dbReference type="Proteomes" id="UP000176282">
    <property type="component" value="Unassembled WGS sequence"/>
</dbReference>
<dbReference type="InterPro" id="IPR008972">
    <property type="entry name" value="Cupredoxin"/>
</dbReference>
<dbReference type="InterPro" id="IPR028096">
    <property type="entry name" value="EfeO_Cupredoxin"/>
</dbReference>
<dbReference type="GO" id="GO:0030313">
    <property type="term" value="C:cell envelope"/>
    <property type="evidence" value="ECO:0007669"/>
    <property type="project" value="UniProtKB-SubCell"/>
</dbReference>
<sequence>MKKSFLLIPAVILVLGAGCLNKDAQPGVEDAQRGEGENEAAIVVAPVTVSDQKLEFGRVKIDRIDSPAKGWAAVYAASEEGEAPGRLLGYTAVEQGGNQNISVHINTDRISPKLYIVLHNDTGEMGKFEFPAADAPMENMAAVEFALLSNAEGNETVVEEKAEQPQEKKKESEEEPTPTPAPQPTPQPEPTPAPTPAPTPTPAIKEFSMVAKQWEFVPSSITVKKGDRVKLSIKSTDVAHGFTLTAFGISERLEPNKTVVVEFVADKVGTHSFFCSVSCGSGHGGMRGQLVVTE</sequence>
<dbReference type="Pfam" id="PF23951">
    <property type="entry name" value="DUF7282"/>
    <property type="match status" value="1"/>
</dbReference>
<reference evidence="7 8" key="1">
    <citation type="journal article" date="2016" name="Nat. Commun.">
        <title>Thousands of microbial genomes shed light on interconnected biogeochemical processes in an aquifer system.</title>
        <authorList>
            <person name="Anantharaman K."/>
            <person name="Brown C.T."/>
            <person name="Hug L.A."/>
            <person name="Sharon I."/>
            <person name="Castelle C.J."/>
            <person name="Probst A.J."/>
            <person name="Thomas B.C."/>
            <person name="Singh A."/>
            <person name="Wilkins M.J."/>
            <person name="Karaoz U."/>
            <person name="Brodie E.L."/>
            <person name="Williams K.H."/>
            <person name="Hubbard S.S."/>
            <person name="Banfield J.F."/>
        </authorList>
    </citation>
    <scope>NUCLEOTIDE SEQUENCE [LARGE SCALE GENOMIC DNA]</scope>
</reference>
<dbReference type="GO" id="GO:0005507">
    <property type="term" value="F:copper ion binding"/>
    <property type="evidence" value="ECO:0007669"/>
    <property type="project" value="InterPro"/>
</dbReference>
<name>A0A1F6MAZ9_9BACT</name>
<comment type="subcellular location">
    <subcellularLocation>
        <location evidence="1">Cell envelope</location>
    </subcellularLocation>
</comment>
<feature type="compositionally biased region" description="Pro residues" evidence="4">
    <location>
        <begin position="177"/>
        <end position="201"/>
    </location>
</feature>
<dbReference type="InterPro" id="IPR051403">
    <property type="entry name" value="NosZ/Cyto_c_oxidase_sub2"/>
</dbReference>